<evidence type="ECO:0000313" key="2">
    <source>
        <dbReference type="EMBL" id="PKU84520.1"/>
    </source>
</evidence>
<proteinExistence type="predicted"/>
<organism evidence="2 3">
    <name type="scientific">Dendrobium catenatum</name>
    <dbReference type="NCBI Taxonomy" id="906689"/>
    <lineage>
        <taxon>Eukaryota</taxon>
        <taxon>Viridiplantae</taxon>
        <taxon>Streptophyta</taxon>
        <taxon>Embryophyta</taxon>
        <taxon>Tracheophyta</taxon>
        <taxon>Spermatophyta</taxon>
        <taxon>Magnoliopsida</taxon>
        <taxon>Liliopsida</taxon>
        <taxon>Asparagales</taxon>
        <taxon>Orchidaceae</taxon>
        <taxon>Epidendroideae</taxon>
        <taxon>Malaxideae</taxon>
        <taxon>Dendrobiinae</taxon>
        <taxon>Dendrobium</taxon>
    </lineage>
</organism>
<dbReference type="EMBL" id="KZ502052">
    <property type="protein sequence ID" value="PKU84520.1"/>
    <property type="molecule type" value="Genomic_DNA"/>
</dbReference>
<accession>A0A2I0X9G1</accession>
<dbReference type="Proteomes" id="UP000233837">
    <property type="component" value="Unassembled WGS sequence"/>
</dbReference>
<dbReference type="AlphaFoldDB" id="A0A2I0X9G1"/>
<reference evidence="2 3" key="2">
    <citation type="journal article" date="2017" name="Nature">
        <title>The Apostasia genome and the evolution of orchids.</title>
        <authorList>
            <person name="Zhang G.Q."/>
            <person name="Liu K.W."/>
            <person name="Li Z."/>
            <person name="Lohaus R."/>
            <person name="Hsiao Y.Y."/>
            <person name="Niu S.C."/>
            <person name="Wang J.Y."/>
            <person name="Lin Y.C."/>
            <person name="Xu Q."/>
            <person name="Chen L.J."/>
            <person name="Yoshida K."/>
            <person name="Fujiwara S."/>
            <person name="Wang Z.W."/>
            <person name="Zhang Y.Q."/>
            <person name="Mitsuda N."/>
            <person name="Wang M."/>
            <person name="Liu G.H."/>
            <person name="Pecoraro L."/>
            <person name="Huang H.X."/>
            <person name="Xiao X.J."/>
            <person name="Lin M."/>
            <person name="Wu X.Y."/>
            <person name="Wu W.L."/>
            <person name="Chen Y.Y."/>
            <person name="Chang S.B."/>
            <person name="Sakamoto S."/>
            <person name="Ohme-Takagi M."/>
            <person name="Yagi M."/>
            <person name="Zeng S.J."/>
            <person name="Shen C.Y."/>
            <person name="Yeh C.M."/>
            <person name="Luo Y.B."/>
            <person name="Tsai W.C."/>
            <person name="Van de Peer Y."/>
            <person name="Liu Z.J."/>
        </authorList>
    </citation>
    <scope>NUCLEOTIDE SEQUENCE [LARGE SCALE GENOMIC DNA]</scope>
    <source>
        <tissue evidence="2">The whole plant</tissue>
    </source>
</reference>
<feature type="region of interest" description="Disordered" evidence="1">
    <location>
        <begin position="32"/>
        <end position="126"/>
    </location>
</feature>
<reference evidence="2 3" key="1">
    <citation type="journal article" date="2016" name="Sci. Rep.">
        <title>The Dendrobium catenatum Lindl. genome sequence provides insights into polysaccharide synthase, floral development and adaptive evolution.</title>
        <authorList>
            <person name="Zhang G.Q."/>
            <person name="Xu Q."/>
            <person name="Bian C."/>
            <person name="Tsai W.C."/>
            <person name="Yeh C.M."/>
            <person name="Liu K.W."/>
            <person name="Yoshida K."/>
            <person name="Zhang L.S."/>
            <person name="Chang S.B."/>
            <person name="Chen F."/>
            <person name="Shi Y."/>
            <person name="Su Y.Y."/>
            <person name="Zhang Y.Q."/>
            <person name="Chen L.J."/>
            <person name="Yin Y."/>
            <person name="Lin M."/>
            <person name="Huang H."/>
            <person name="Deng H."/>
            <person name="Wang Z.W."/>
            <person name="Zhu S.L."/>
            <person name="Zhao X."/>
            <person name="Deng C."/>
            <person name="Niu S.C."/>
            <person name="Huang J."/>
            <person name="Wang M."/>
            <person name="Liu G.H."/>
            <person name="Yang H.J."/>
            <person name="Xiao X.J."/>
            <person name="Hsiao Y.Y."/>
            <person name="Wu W.L."/>
            <person name="Chen Y.Y."/>
            <person name="Mitsuda N."/>
            <person name="Ohme-Takagi M."/>
            <person name="Luo Y.B."/>
            <person name="Van de Peer Y."/>
            <person name="Liu Z.J."/>
        </authorList>
    </citation>
    <scope>NUCLEOTIDE SEQUENCE [LARGE SCALE GENOMIC DNA]</scope>
    <source>
        <tissue evidence="2">The whole plant</tissue>
    </source>
</reference>
<sequence>MKHPSLILRGRCLNKPSRFEMPLLWIHHDKNHQDTTQRMEQRYSSHHQPMTGDPSPPFKVSKINEDGNFNSEDKSEVDNGMLNQNSAKQKSKIQLKYLGPIEQVPKKRRGEGNVKKIGGDSSPLGN</sequence>
<evidence type="ECO:0000256" key="1">
    <source>
        <dbReference type="SAM" id="MobiDB-lite"/>
    </source>
</evidence>
<feature type="compositionally biased region" description="Basic and acidic residues" evidence="1">
    <location>
        <begin position="32"/>
        <end position="43"/>
    </location>
</feature>
<gene>
    <name evidence="2" type="ORF">MA16_Dca003033</name>
</gene>
<name>A0A2I0X9G1_9ASPA</name>
<protein>
    <submittedName>
        <fullName evidence="2">Uncharacterized protein</fullName>
    </submittedName>
</protein>
<evidence type="ECO:0000313" key="3">
    <source>
        <dbReference type="Proteomes" id="UP000233837"/>
    </source>
</evidence>
<keyword evidence="3" id="KW-1185">Reference proteome</keyword>